<feature type="repeat" description="PPR" evidence="3">
    <location>
        <begin position="597"/>
        <end position="631"/>
    </location>
</feature>
<evidence type="ECO:0000256" key="1">
    <source>
        <dbReference type="ARBA" id="ARBA00007626"/>
    </source>
</evidence>
<evidence type="ECO:0000256" key="3">
    <source>
        <dbReference type="PROSITE-ProRule" id="PRU00708"/>
    </source>
</evidence>
<feature type="repeat" description="PPR" evidence="3">
    <location>
        <begin position="212"/>
        <end position="246"/>
    </location>
</feature>
<reference evidence="4 5" key="1">
    <citation type="submission" date="2024-01" db="EMBL/GenBank/DDBJ databases">
        <title>Genome assemblies of Stephania.</title>
        <authorList>
            <person name="Yang L."/>
        </authorList>
    </citation>
    <scope>NUCLEOTIDE SEQUENCE [LARGE SCALE GENOMIC DNA]</scope>
    <source>
        <strain evidence="4">YNDBR</strain>
        <tissue evidence="4">Leaf</tissue>
    </source>
</reference>
<dbReference type="EMBL" id="JBBNAF010000010">
    <property type="protein sequence ID" value="KAK9107471.1"/>
    <property type="molecule type" value="Genomic_DNA"/>
</dbReference>
<dbReference type="AlphaFoldDB" id="A0AAP0F9W8"/>
<dbReference type="Gene3D" id="1.25.40.10">
    <property type="entry name" value="Tetratricopeptide repeat domain"/>
    <property type="match status" value="7"/>
</dbReference>
<dbReference type="Proteomes" id="UP001420932">
    <property type="component" value="Unassembled WGS sequence"/>
</dbReference>
<dbReference type="NCBIfam" id="TIGR00756">
    <property type="entry name" value="PPR"/>
    <property type="match status" value="6"/>
</dbReference>
<feature type="repeat" description="PPR" evidence="3">
    <location>
        <begin position="457"/>
        <end position="491"/>
    </location>
</feature>
<feature type="repeat" description="PPR" evidence="3">
    <location>
        <begin position="352"/>
        <end position="386"/>
    </location>
</feature>
<evidence type="ECO:0000256" key="2">
    <source>
        <dbReference type="ARBA" id="ARBA00022737"/>
    </source>
</evidence>
<dbReference type="PANTHER" id="PTHR47447:SF28">
    <property type="entry name" value="PENTACOTRIPEPTIDE-REPEAT REGION OF PRORP DOMAIN-CONTAINING PROTEIN"/>
    <property type="match status" value="1"/>
</dbReference>
<feature type="repeat" description="PPR" evidence="3">
    <location>
        <begin position="527"/>
        <end position="561"/>
    </location>
</feature>
<evidence type="ECO:0000313" key="5">
    <source>
        <dbReference type="Proteomes" id="UP001420932"/>
    </source>
</evidence>
<protein>
    <recommendedName>
        <fullName evidence="6">Pentatricopeptide repeat-containing protein</fullName>
    </recommendedName>
</protein>
<feature type="repeat" description="PPR" evidence="3">
    <location>
        <begin position="422"/>
        <end position="456"/>
    </location>
</feature>
<feature type="repeat" description="PPR" evidence="3">
    <location>
        <begin position="806"/>
        <end position="840"/>
    </location>
</feature>
<dbReference type="InterPro" id="IPR011990">
    <property type="entry name" value="TPR-like_helical_dom_sf"/>
</dbReference>
<proteinExistence type="inferred from homology"/>
<feature type="repeat" description="PPR" evidence="3">
    <location>
        <begin position="281"/>
        <end position="315"/>
    </location>
</feature>
<accession>A0AAP0F9W8</accession>
<dbReference type="Pfam" id="PF13041">
    <property type="entry name" value="PPR_2"/>
    <property type="match status" value="4"/>
</dbReference>
<keyword evidence="5" id="KW-1185">Reference proteome</keyword>
<feature type="repeat" description="PPR" evidence="3">
    <location>
        <begin position="387"/>
        <end position="421"/>
    </location>
</feature>
<name>A0AAP0F9W8_9MAGN</name>
<dbReference type="PROSITE" id="PS51375">
    <property type="entry name" value="PPR"/>
    <property type="match status" value="12"/>
</dbReference>
<dbReference type="PANTHER" id="PTHR47447">
    <property type="entry name" value="OS03G0856100 PROTEIN"/>
    <property type="match status" value="1"/>
</dbReference>
<feature type="repeat" description="PPR" evidence="3">
    <location>
        <begin position="666"/>
        <end position="700"/>
    </location>
</feature>
<evidence type="ECO:0000313" key="4">
    <source>
        <dbReference type="EMBL" id="KAK9107471.1"/>
    </source>
</evidence>
<gene>
    <name evidence="4" type="ORF">Syun_023482</name>
</gene>
<keyword evidence="2" id="KW-0677">Repeat</keyword>
<comment type="similarity">
    <text evidence="1">Belongs to the PPR family. P subfamily.</text>
</comment>
<sequence length="883" mass="101218">MMLLSRWIKCRRVLIPPILTNRFIILVCSPFSSHQSFVPSKSISHCASINGITSKDVAMAFRDWFQCRNDALLDRIFEILASKDEDNDHHIASRAAAELQLSQLGLKLNEEFVLNVLNHGKDVLSCLKFFDWAGRQHGYNHTRATFSAIFKILSREKLMSLMLDFLQTYAIQRHMHNVRFYDTLVMGYAVAGKPEIALQLFGKMRFQGLDLDSFAYNVLLNALVEEGCFDIVDVIFKQVSLRGLEDEITINIRVKNLCKQNKLDEAEAYLRGLERNGSVVNDRTLSVFVDALCKKNRFEEAGQLVEDFRESGKVRMDHTYGIWIRDLVEAGKIDGAIKFLRGKQFLEGYVPDVFRYNILICRLLKENRLDDVFDLLMEMKNSKISPDRVTMNAALCFFCKAGMVDIALQLYDSKSEFGLSPSSMAYNFLINTLCGDGSVDDAYRVLRDSVDQGYFPGNKTFSILADALCREGKLDKMKELVVIAQENNVVPTDDVCVKYIMALCKARRVEEGYLMLGELNRTHRITSKSMYSTLIRGFNRLSRGDMSSRLLIEMQNNGHTPTRKLYRSVIQCLCSMDNPENQVFKLLEMQLSLHEPDCQVYSFFIDGAGHARKPELARSVYEMISKSGIEPNTSSKVLMLQSYVKSERIVDAKVFYDDLSKEKRPSRKLYNALIVGLCKVNKPGTALEILTEVREKGLIPSLECYEELVRAFCSIKNYEMVVQVLDDLTKTGRPISSFIGNFLLLHSLTSKELYLAWVQSRPMVRETSLSDSLTLRELVGLFSGGLKVGQYLRNLDEVIERVFPLDVFTYNMLLRRLSMVRQMDDVLEFFYEMCKKGYQPNKWSYDIIVHGLCKCGRQNEAKRWLNAMVRQGFEPTEVTRKLL</sequence>
<dbReference type="Pfam" id="PF01535">
    <property type="entry name" value="PPR"/>
    <property type="match status" value="3"/>
</dbReference>
<evidence type="ECO:0008006" key="6">
    <source>
        <dbReference type="Google" id="ProtNLM"/>
    </source>
</evidence>
<feature type="repeat" description="PPR" evidence="3">
    <location>
        <begin position="177"/>
        <end position="211"/>
    </location>
</feature>
<organism evidence="4 5">
    <name type="scientific">Stephania yunnanensis</name>
    <dbReference type="NCBI Taxonomy" id="152371"/>
    <lineage>
        <taxon>Eukaryota</taxon>
        <taxon>Viridiplantae</taxon>
        <taxon>Streptophyta</taxon>
        <taxon>Embryophyta</taxon>
        <taxon>Tracheophyta</taxon>
        <taxon>Spermatophyta</taxon>
        <taxon>Magnoliopsida</taxon>
        <taxon>Ranunculales</taxon>
        <taxon>Menispermaceae</taxon>
        <taxon>Menispermoideae</taxon>
        <taxon>Cissampelideae</taxon>
        <taxon>Stephania</taxon>
    </lineage>
</organism>
<feature type="repeat" description="PPR" evidence="3">
    <location>
        <begin position="841"/>
        <end position="875"/>
    </location>
</feature>
<comment type="caution">
    <text evidence="4">The sequence shown here is derived from an EMBL/GenBank/DDBJ whole genome shotgun (WGS) entry which is preliminary data.</text>
</comment>
<dbReference type="InterPro" id="IPR002885">
    <property type="entry name" value="PPR_rpt"/>
</dbReference>